<organism evidence="1 2">
    <name type="scientific">Pluteus cervinus</name>
    <dbReference type="NCBI Taxonomy" id="181527"/>
    <lineage>
        <taxon>Eukaryota</taxon>
        <taxon>Fungi</taxon>
        <taxon>Dikarya</taxon>
        <taxon>Basidiomycota</taxon>
        <taxon>Agaricomycotina</taxon>
        <taxon>Agaricomycetes</taxon>
        <taxon>Agaricomycetidae</taxon>
        <taxon>Agaricales</taxon>
        <taxon>Pluteineae</taxon>
        <taxon>Pluteaceae</taxon>
        <taxon>Pluteus</taxon>
    </lineage>
</organism>
<dbReference type="Proteomes" id="UP000308600">
    <property type="component" value="Unassembled WGS sequence"/>
</dbReference>
<protein>
    <submittedName>
        <fullName evidence="1">Uncharacterized protein</fullName>
    </submittedName>
</protein>
<gene>
    <name evidence="1" type="ORF">BDN72DRAFT_344826</name>
</gene>
<evidence type="ECO:0000313" key="2">
    <source>
        <dbReference type="Proteomes" id="UP000308600"/>
    </source>
</evidence>
<sequence>MRTLGPEDILADWKNMKLLARVLIDNELLDETEACLPLIYKGVGARPTARWELGSLQVPVDCPVFTLIITTAGRFQIFSFKVERGSDGMWDMGDLKYERICLRFRAQVLLCHPPSCFHRGGYTTPIGRVVPWAGIPPAKPWDKRIGSLDWILDFLPAERLILLGFQHYFQAQLLPRDSGHMKHAIATFERALENPNIDPGLSQVLETIIPFLYCLEQGYSSCLDVALQVLETFPGLLAEQRNVQVLLHTVVAGVVQHFEWHDHIPLAIKSIVGPLRLLHSTSPLPWTLFAVWVKLAYCHAPGAKEVLPLMDLVVEFHSSFSTSEGFESLPMMRAIVYFMQACKPGGPSLGMTLEAAEFVMHSLAAGEHSLHPVFYDWSTTWLVTAIGQNMIGPNLPYSDRLLSFIEWRSSNVPSPEDELVVMVFKSYLMGTPTRGSIIMTMGMSQATTLGDNDKRFIEKVRLDLTQQARGKEIFAEYPKGKLPSPWLSFLSFPFRCGRVGEKPHRRCRRWVMPRGPLVLRNSSDDCTCPSSP</sequence>
<keyword evidence="2" id="KW-1185">Reference proteome</keyword>
<reference evidence="1 2" key="1">
    <citation type="journal article" date="2019" name="Nat. Ecol. Evol.">
        <title>Megaphylogeny resolves global patterns of mushroom evolution.</title>
        <authorList>
            <person name="Varga T."/>
            <person name="Krizsan K."/>
            <person name="Foldi C."/>
            <person name="Dima B."/>
            <person name="Sanchez-Garcia M."/>
            <person name="Sanchez-Ramirez S."/>
            <person name="Szollosi G.J."/>
            <person name="Szarkandi J.G."/>
            <person name="Papp V."/>
            <person name="Albert L."/>
            <person name="Andreopoulos W."/>
            <person name="Angelini C."/>
            <person name="Antonin V."/>
            <person name="Barry K.W."/>
            <person name="Bougher N.L."/>
            <person name="Buchanan P."/>
            <person name="Buyck B."/>
            <person name="Bense V."/>
            <person name="Catcheside P."/>
            <person name="Chovatia M."/>
            <person name="Cooper J."/>
            <person name="Damon W."/>
            <person name="Desjardin D."/>
            <person name="Finy P."/>
            <person name="Geml J."/>
            <person name="Haridas S."/>
            <person name="Hughes K."/>
            <person name="Justo A."/>
            <person name="Karasinski D."/>
            <person name="Kautmanova I."/>
            <person name="Kiss B."/>
            <person name="Kocsube S."/>
            <person name="Kotiranta H."/>
            <person name="LaButti K.M."/>
            <person name="Lechner B.E."/>
            <person name="Liimatainen K."/>
            <person name="Lipzen A."/>
            <person name="Lukacs Z."/>
            <person name="Mihaltcheva S."/>
            <person name="Morgado L.N."/>
            <person name="Niskanen T."/>
            <person name="Noordeloos M.E."/>
            <person name="Ohm R.A."/>
            <person name="Ortiz-Santana B."/>
            <person name="Ovrebo C."/>
            <person name="Racz N."/>
            <person name="Riley R."/>
            <person name="Savchenko A."/>
            <person name="Shiryaev A."/>
            <person name="Soop K."/>
            <person name="Spirin V."/>
            <person name="Szebenyi C."/>
            <person name="Tomsovsky M."/>
            <person name="Tulloss R.E."/>
            <person name="Uehling J."/>
            <person name="Grigoriev I.V."/>
            <person name="Vagvolgyi C."/>
            <person name="Papp T."/>
            <person name="Martin F.M."/>
            <person name="Miettinen O."/>
            <person name="Hibbett D.S."/>
            <person name="Nagy L.G."/>
        </authorList>
    </citation>
    <scope>NUCLEOTIDE SEQUENCE [LARGE SCALE GENOMIC DNA]</scope>
    <source>
        <strain evidence="1 2">NL-1719</strain>
    </source>
</reference>
<dbReference type="EMBL" id="ML208287">
    <property type="protein sequence ID" value="TFK72302.1"/>
    <property type="molecule type" value="Genomic_DNA"/>
</dbReference>
<name>A0ACD3B349_9AGAR</name>
<evidence type="ECO:0000313" key="1">
    <source>
        <dbReference type="EMBL" id="TFK72302.1"/>
    </source>
</evidence>
<proteinExistence type="predicted"/>
<accession>A0ACD3B349</accession>